<evidence type="ECO:0000256" key="7">
    <source>
        <dbReference type="SAM" id="Phobius"/>
    </source>
</evidence>
<dbReference type="Pfam" id="PF01490">
    <property type="entry name" value="Aa_trans"/>
    <property type="match status" value="1"/>
</dbReference>
<dbReference type="AlphaFoldDB" id="A0A6A6E6E0"/>
<feature type="compositionally biased region" description="Polar residues" evidence="6">
    <location>
        <begin position="46"/>
        <end position="56"/>
    </location>
</feature>
<dbReference type="GO" id="GO:0005302">
    <property type="term" value="F:L-tyrosine transmembrane transporter activity"/>
    <property type="evidence" value="ECO:0007669"/>
    <property type="project" value="TreeGrafter"/>
</dbReference>
<evidence type="ECO:0000313" key="9">
    <source>
        <dbReference type="EMBL" id="KAF2186038.1"/>
    </source>
</evidence>
<sequence>MSNPHRWTPRHSPPQEAPSSSLHDHTTPGSPILSPQFGTLPVRVMPTSSDPASGQDTEIHSPLSGSDRLVDRPASLGESALSPALRNSPEGSPPRLGTPPCRAKSPPSQVVQATSPDKINYGSLDAMTSDLPYIDLGVMRRHLATPESSSTNPGDQVPKQDHDSDSIAPGLYEDELSSLRLQGGDITRPIYRLAERQQAEASSGRRRNSFSVVRPIPEDEELDISSVNQPGGFRRNFLRRAARSPNHYNHRASGSTSPAFTSNFLEFLTLYGSFAGEELEEDNDDGSDEYYSDVRKQDEESEEEREPMEETALLTPARRKKVRGARGAKQRASIKDVTLLLLKSFVGIGVLFLPKAFKNGGIVFSSLALPFIACLSYYCSRLLVSSRIKVKVSYYEMGWVLYGEAFGTLVNFTLFISQIGFTSAYFIFISEILQAFFLAITNCKTFISLKWIILIQTLVLLPLSLYRSIQNVQKLAFTQDIFILLSLLCLYFYGFLKLVKQQHGIADLIDFNRNDWTLFIGTAIFTFEGSGRIIPFQESMAQPTKLPLVLAVVMAIITIVFTGIGALSYAVYGSTTQSIIILNMPQDSKFVHGVEIIYSLAILQSTPLQLLPAIEITSRAIFSRTGKYNPYIKWKKNIFRFSIVVMCGLIAWAGADDLEKFITLVGSIACIPLVYIYPPMFHYKAVSTTRIQKIADILLIIFGIAGMVYTTALNVKRWTTSDTPKPPGYCSKN</sequence>
<dbReference type="GO" id="GO:0005774">
    <property type="term" value="C:vacuolar membrane"/>
    <property type="evidence" value="ECO:0007669"/>
    <property type="project" value="TreeGrafter"/>
</dbReference>
<evidence type="ECO:0000256" key="5">
    <source>
        <dbReference type="ARBA" id="ARBA00023136"/>
    </source>
</evidence>
<evidence type="ECO:0000256" key="1">
    <source>
        <dbReference type="ARBA" id="ARBA00004141"/>
    </source>
</evidence>
<feature type="region of interest" description="Disordered" evidence="6">
    <location>
        <begin position="278"/>
        <end position="310"/>
    </location>
</feature>
<comment type="similarity">
    <text evidence="2">Belongs to the amino acid/polyamine transporter 2 family.</text>
</comment>
<evidence type="ECO:0000256" key="2">
    <source>
        <dbReference type="ARBA" id="ARBA00008066"/>
    </source>
</evidence>
<feature type="transmembrane region" description="Helical" evidence="7">
    <location>
        <begin position="516"/>
        <end position="534"/>
    </location>
</feature>
<proteinExistence type="inferred from homology"/>
<evidence type="ECO:0000313" key="10">
    <source>
        <dbReference type="Proteomes" id="UP000800200"/>
    </source>
</evidence>
<evidence type="ECO:0000256" key="3">
    <source>
        <dbReference type="ARBA" id="ARBA00022692"/>
    </source>
</evidence>
<keyword evidence="3 7" id="KW-0812">Transmembrane</keyword>
<feature type="transmembrane region" description="Helical" evidence="7">
    <location>
        <begin position="661"/>
        <end position="677"/>
    </location>
</feature>
<feature type="transmembrane region" description="Helical" evidence="7">
    <location>
        <begin position="422"/>
        <end position="439"/>
    </location>
</feature>
<reference evidence="9" key="1">
    <citation type="journal article" date="2020" name="Stud. Mycol.">
        <title>101 Dothideomycetes genomes: a test case for predicting lifestyles and emergence of pathogens.</title>
        <authorList>
            <person name="Haridas S."/>
            <person name="Albert R."/>
            <person name="Binder M."/>
            <person name="Bloem J."/>
            <person name="Labutti K."/>
            <person name="Salamov A."/>
            <person name="Andreopoulos B."/>
            <person name="Baker S."/>
            <person name="Barry K."/>
            <person name="Bills G."/>
            <person name="Bluhm B."/>
            <person name="Cannon C."/>
            <person name="Castanera R."/>
            <person name="Culley D."/>
            <person name="Daum C."/>
            <person name="Ezra D."/>
            <person name="Gonzalez J."/>
            <person name="Henrissat B."/>
            <person name="Kuo A."/>
            <person name="Liang C."/>
            <person name="Lipzen A."/>
            <person name="Lutzoni F."/>
            <person name="Magnuson J."/>
            <person name="Mondo S."/>
            <person name="Nolan M."/>
            <person name="Ohm R."/>
            <person name="Pangilinan J."/>
            <person name="Park H.-J."/>
            <person name="Ramirez L."/>
            <person name="Alfaro M."/>
            <person name="Sun H."/>
            <person name="Tritt A."/>
            <person name="Yoshinaga Y."/>
            <person name="Zwiers L.-H."/>
            <person name="Turgeon B."/>
            <person name="Goodwin S."/>
            <person name="Spatafora J."/>
            <person name="Crous P."/>
            <person name="Grigoriev I."/>
        </authorList>
    </citation>
    <scope>NUCLEOTIDE SEQUENCE</scope>
    <source>
        <strain evidence="9">CBS 207.26</strain>
    </source>
</reference>
<gene>
    <name evidence="9" type="ORF">K469DRAFT_664525</name>
</gene>
<feature type="transmembrane region" description="Helical" evidence="7">
    <location>
        <begin position="399"/>
        <end position="416"/>
    </location>
</feature>
<evidence type="ECO:0000259" key="8">
    <source>
        <dbReference type="Pfam" id="PF01490"/>
    </source>
</evidence>
<keyword evidence="5 7" id="KW-0472">Membrane</keyword>
<feature type="transmembrane region" description="Helical" evidence="7">
    <location>
        <begin position="637"/>
        <end position="655"/>
    </location>
</feature>
<feature type="domain" description="Amino acid transporter transmembrane" evidence="8">
    <location>
        <begin position="331"/>
        <end position="712"/>
    </location>
</feature>
<dbReference type="EMBL" id="ML994631">
    <property type="protein sequence ID" value="KAF2186038.1"/>
    <property type="molecule type" value="Genomic_DNA"/>
</dbReference>
<organism evidence="9 10">
    <name type="scientific">Zopfia rhizophila CBS 207.26</name>
    <dbReference type="NCBI Taxonomy" id="1314779"/>
    <lineage>
        <taxon>Eukaryota</taxon>
        <taxon>Fungi</taxon>
        <taxon>Dikarya</taxon>
        <taxon>Ascomycota</taxon>
        <taxon>Pezizomycotina</taxon>
        <taxon>Dothideomycetes</taxon>
        <taxon>Dothideomycetes incertae sedis</taxon>
        <taxon>Zopfiaceae</taxon>
        <taxon>Zopfia</taxon>
    </lineage>
</organism>
<feature type="transmembrane region" description="Helical" evidence="7">
    <location>
        <begin position="475"/>
        <end position="496"/>
    </location>
</feature>
<evidence type="ECO:0000256" key="4">
    <source>
        <dbReference type="ARBA" id="ARBA00022989"/>
    </source>
</evidence>
<dbReference type="Proteomes" id="UP000800200">
    <property type="component" value="Unassembled WGS sequence"/>
</dbReference>
<comment type="subcellular location">
    <subcellularLocation>
        <location evidence="1">Membrane</location>
        <topology evidence="1">Multi-pass membrane protein</topology>
    </subcellularLocation>
</comment>
<dbReference type="PANTHER" id="PTHR22950:SF666">
    <property type="entry name" value="VACUOLAR AMINO ACID TRANSPORTER 4"/>
    <property type="match status" value="1"/>
</dbReference>
<keyword evidence="10" id="KW-1185">Reference proteome</keyword>
<feature type="compositionally biased region" description="Polar residues" evidence="6">
    <location>
        <begin position="106"/>
        <end position="117"/>
    </location>
</feature>
<feature type="region of interest" description="Disordered" evidence="6">
    <location>
        <begin position="1"/>
        <end position="121"/>
    </location>
</feature>
<name>A0A6A6E6E0_9PEZI</name>
<dbReference type="InterPro" id="IPR013057">
    <property type="entry name" value="AA_transpt_TM"/>
</dbReference>
<feature type="transmembrane region" description="Helical" evidence="7">
    <location>
        <begin position="451"/>
        <end position="469"/>
    </location>
</feature>
<dbReference type="PANTHER" id="PTHR22950">
    <property type="entry name" value="AMINO ACID TRANSPORTER"/>
    <property type="match status" value="1"/>
</dbReference>
<feature type="region of interest" description="Disordered" evidence="6">
    <location>
        <begin position="145"/>
        <end position="169"/>
    </location>
</feature>
<protein>
    <recommendedName>
        <fullName evidence="8">Amino acid transporter transmembrane domain-containing protein</fullName>
    </recommendedName>
</protein>
<feature type="transmembrane region" description="Helical" evidence="7">
    <location>
        <begin position="546"/>
        <end position="572"/>
    </location>
</feature>
<feature type="compositionally biased region" description="Acidic residues" evidence="6">
    <location>
        <begin position="299"/>
        <end position="309"/>
    </location>
</feature>
<feature type="transmembrane region" description="Helical" evidence="7">
    <location>
        <begin position="697"/>
        <end position="715"/>
    </location>
</feature>
<feature type="compositionally biased region" description="Acidic residues" evidence="6">
    <location>
        <begin position="278"/>
        <end position="291"/>
    </location>
</feature>
<accession>A0A6A6E6E0</accession>
<dbReference type="OrthoDB" id="1684102at2759"/>
<evidence type="ECO:0000256" key="6">
    <source>
        <dbReference type="SAM" id="MobiDB-lite"/>
    </source>
</evidence>
<keyword evidence="4 7" id="KW-1133">Transmembrane helix</keyword>
<feature type="transmembrane region" description="Helical" evidence="7">
    <location>
        <begin position="360"/>
        <end position="378"/>
    </location>
</feature>